<dbReference type="PANTHER" id="PTHR43320:SF2">
    <property type="entry name" value="2-DEHYDRO-3-DEOXYGLUCONOKINASE_2-DEHYDRO-3-DEOXYGALACTONOKINASE"/>
    <property type="match status" value="1"/>
</dbReference>
<evidence type="ECO:0000256" key="2">
    <source>
        <dbReference type="ARBA" id="ARBA00022679"/>
    </source>
</evidence>
<reference evidence="5 6" key="1">
    <citation type="submission" date="2021-03" db="EMBL/GenBank/DDBJ databases">
        <title>Sequencing the genomes of 1000 actinobacteria strains.</title>
        <authorList>
            <person name="Klenk H.-P."/>
        </authorList>
    </citation>
    <scope>NUCLEOTIDE SEQUENCE [LARGE SCALE GENOMIC DNA]</scope>
    <source>
        <strain evidence="5 6">DSM 45510</strain>
    </source>
</reference>
<dbReference type="Proteomes" id="UP000741013">
    <property type="component" value="Unassembled WGS sequence"/>
</dbReference>
<protein>
    <submittedName>
        <fullName evidence="5">2-dehydro-3-deoxygluconokinase</fullName>
        <ecNumber evidence="5">2.7.1.45</ecNumber>
    </submittedName>
</protein>
<evidence type="ECO:0000313" key="5">
    <source>
        <dbReference type="EMBL" id="MBP2182343.1"/>
    </source>
</evidence>
<dbReference type="GO" id="GO:0008673">
    <property type="term" value="F:2-dehydro-3-deoxygluconokinase activity"/>
    <property type="evidence" value="ECO:0007669"/>
    <property type="project" value="UniProtKB-EC"/>
</dbReference>
<organism evidence="5 6">
    <name type="scientific">Amycolatopsis magusensis</name>
    <dbReference type="NCBI Taxonomy" id="882444"/>
    <lineage>
        <taxon>Bacteria</taxon>
        <taxon>Bacillati</taxon>
        <taxon>Actinomycetota</taxon>
        <taxon>Actinomycetes</taxon>
        <taxon>Pseudonocardiales</taxon>
        <taxon>Pseudonocardiaceae</taxon>
        <taxon>Amycolatopsis</taxon>
    </lineage>
</organism>
<comment type="similarity">
    <text evidence="1">Belongs to the carbohydrate kinase PfkB family.</text>
</comment>
<dbReference type="Pfam" id="PF00294">
    <property type="entry name" value="PfkB"/>
    <property type="match status" value="1"/>
</dbReference>
<proteinExistence type="inferred from homology"/>
<dbReference type="InterPro" id="IPR029056">
    <property type="entry name" value="Ribokinase-like"/>
</dbReference>
<evidence type="ECO:0000259" key="4">
    <source>
        <dbReference type="Pfam" id="PF00294"/>
    </source>
</evidence>
<gene>
    <name evidence="5" type="ORF">JOM49_003869</name>
</gene>
<dbReference type="EMBL" id="JAGGMS010000001">
    <property type="protein sequence ID" value="MBP2182343.1"/>
    <property type="molecule type" value="Genomic_DNA"/>
</dbReference>
<dbReference type="Gene3D" id="3.40.1190.20">
    <property type="match status" value="1"/>
</dbReference>
<evidence type="ECO:0000313" key="6">
    <source>
        <dbReference type="Proteomes" id="UP000741013"/>
    </source>
</evidence>
<keyword evidence="6" id="KW-1185">Reference proteome</keyword>
<dbReference type="InterPro" id="IPR011611">
    <property type="entry name" value="PfkB_dom"/>
</dbReference>
<keyword evidence="2 5" id="KW-0808">Transferase</keyword>
<dbReference type="CDD" id="cd01166">
    <property type="entry name" value="KdgK"/>
    <property type="match status" value="1"/>
</dbReference>
<keyword evidence="3" id="KW-0418">Kinase</keyword>
<evidence type="ECO:0000256" key="3">
    <source>
        <dbReference type="ARBA" id="ARBA00022777"/>
    </source>
</evidence>
<comment type="caution">
    <text evidence="5">The sequence shown here is derived from an EMBL/GenBank/DDBJ whole genome shotgun (WGS) entry which is preliminary data.</text>
</comment>
<dbReference type="EC" id="2.7.1.45" evidence="5"/>
<name>A0ABS4PSD7_9PSEU</name>
<accession>A0ABS4PSD7</accession>
<dbReference type="PANTHER" id="PTHR43320">
    <property type="entry name" value="SUGAR KINASE"/>
    <property type="match status" value="1"/>
</dbReference>
<sequence>MSNLPEVLCIGESMALFVPGEAGPPHRVRTWQRTVGGAESNVACHLAALGLRSRWVSAVGEDPFGRALLDEIGAAGVDVSDAVVDPARPTGLYVKESGSGGSPVRYYRTGSAASAMGPDLLRRLDLGAVDVIHLSGITSALSASCAELVREVLARPRTGTRVSFDLNFRPVLWTGRDHAAELTALARQADIVLAGDDEAEIVWGTGDPGVLRKRLPEPETLVIKHGARGATLLEGDREPVFAPALKVDVVEPVGAGDAFAAGFLAATLRGEDPLTRLRSGHLQAASTLRTHDDVGPPLPPDVIAGLLAADEAAWAATRLTDEGVVRA</sequence>
<dbReference type="SUPFAM" id="SSF53613">
    <property type="entry name" value="Ribokinase-like"/>
    <property type="match status" value="1"/>
</dbReference>
<evidence type="ECO:0000256" key="1">
    <source>
        <dbReference type="ARBA" id="ARBA00010688"/>
    </source>
</evidence>
<feature type="domain" description="Carbohydrate kinase PfkB" evidence="4">
    <location>
        <begin position="6"/>
        <end position="292"/>
    </location>
</feature>
<dbReference type="InterPro" id="IPR052700">
    <property type="entry name" value="Carb_kinase_PfkB-like"/>
</dbReference>